<dbReference type="Gene3D" id="3.30.420.10">
    <property type="entry name" value="Ribonuclease H-like superfamily/Ribonuclease H"/>
    <property type="match status" value="1"/>
</dbReference>
<dbReference type="PANTHER" id="PTHR46889">
    <property type="entry name" value="TRANSPOSASE INSF FOR INSERTION SEQUENCE IS3B-RELATED"/>
    <property type="match status" value="1"/>
</dbReference>
<accession>A0ABC9TLC8</accession>
<dbReference type="PROSITE" id="PS50994">
    <property type="entry name" value="INTEGRASE"/>
    <property type="match status" value="1"/>
</dbReference>
<dbReference type="InterPro" id="IPR012337">
    <property type="entry name" value="RNaseH-like_sf"/>
</dbReference>
<organism evidence="2 3">
    <name type="scientific">Enterococcus faecalis RP2S-4</name>
    <dbReference type="NCBI Taxonomy" id="1244145"/>
    <lineage>
        <taxon>Bacteria</taxon>
        <taxon>Bacillati</taxon>
        <taxon>Bacillota</taxon>
        <taxon>Bacilli</taxon>
        <taxon>Lactobacillales</taxon>
        <taxon>Enterococcaceae</taxon>
        <taxon>Enterococcus</taxon>
    </lineage>
</organism>
<protein>
    <recommendedName>
        <fullName evidence="1">Integrase catalytic domain-containing protein</fullName>
    </recommendedName>
</protein>
<name>A0ABC9TLC8_ENTFL</name>
<sequence length="126" mass="14890">MVYLASLYNPETRRFEATKKEQHNKRTSTSVIQLTILNALGTKIIHSDIGIQYTSDLFEKTLHRCEVNHFYSRKRCPEDNAQIESFHSIKKREYVNFQSFQSIEEAIVGIDPYNRWHNNERILLVS</sequence>
<dbReference type="SUPFAM" id="SSF53098">
    <property type="entry name" value="Ribonuclease H-like"/>
    <property type="match status" value="1"/>
</dbReference>
<dbReference type="InterPro" id="IPR050900">
    <property type="entry name" value="Transposase_IS3/IS150/IS904"/>
</dbReference>
<gene>
    <name evidence="2" type="ORF">D358_01297</name>
</gene>
<dbReference type="Proteomes" id="UP000015750">
    <property type="component" value="Unassembled WGS sequence"/>
</dbReference>
<dbReference type="Pfam" id="PF13683">
    <property type="entry name" value="rve_3"/>
    <property type="match status" value="1"/>
</dbReference>
<evidence type="ECO:0000259" key="1">
    <source>
        <dbReference type="PROSITE" id="PS50994"/>
    </source>
</evidence>
<dbReference type="AlphaFoldDB" id="A0ABC9TLC8"/>
<reference evidence="2 3" key="1">
    <citation type="submission" date="2013-06" db="EMBL/GenBank/DDBJ databases">
        <authorList>
            <person name="Weinstock G."/>
            <person name="Sodergren E."/>
            <person name="Lobos E.A."/>
            <person name="Fulton L."/>
            <person name="Fulton R."/>
            <person name="Courtney L."/>
            <person name="Fronick C."/>
            <person name="O'Laughlin M."/>
            <person name="Godfrey J."/>
            <person name="Wilson R.M."/>
            <person name="Miner T."/>
            <person name="Farmer C."/>
            <person name="Delehaunty K."/>
            <person name="Cordes M."/>
            <person name="Minx P."/>
            <person name="Tomlinson C."/>
            <person name="Chen J."/>
            <person name="Wollam A."/>
            <person name="Pepin K.H."/>
            <person name="Bhonagiri V."/>
            <person name="Zhang X."/>
            <person name="Warren W."/>
            <person name="Mitreva M."/>
            <person name="Mardis E.R."/>
            <person name="Wilson R.K."/>
        </authorList>
    </citation>
    <scope>NUCLEOTIDE SEQUENCE [LARGE SCALE GENOMIC DNA]</scope>
    <source>
        <strain evidence="2 3">RP2S-4</strain>
    </source>
</reference>
<dbReference type="InterPro" id="IPR001584">
    <property type="entry name" value="Integrase_cat-core"/>
</dbReference>
<evidence type="ECO:0000313" key="3">
    <source>
        <dbReference type="Proteomes" id="UP000015750"/>
    </source>
</evidence>
<comment type="caution">
    <text evidence="2">The sequence shown here is derived from an EMBL/GenBank/DDBJ whole genome shotgun (WGS) entry which is preliminary data.</text>
</comment>
<dbReference type="EMBL" id="ATIR01000039">
    <property type="protein sequence ID" value="EPI09082.1"/>
    <property type="molecule type" value="Genomic_DNA"/>
</dbReference>
<proteinExistence type="predicted"/>
<dbReference type="PANTHER" id="PTHR46889:SF4">
    <property type="entry name" value="TRANSPOSASE INSO FOR INSERTION SEQUENCE ELEMENT IS911B-RELATED"/>
    <property type="match status" value="1"/>
</dbReference>
<dbReference type="InterPro" id="IPR036397">
    <property type="entry name" value="RNaseH_sf"/>
</dbReference>
<feature type="domain" description="Integrase catalytic" evidence="1">
    <location>
        <begin position="1"/>
        <end position="126"/>
    </location>
</feature>
<evidence type="ECO:0000313" key="2">
    <source>
        <dbReference type="EMBL" id="EPI09082.1"/>
    </source>
</evidence>